<keyword evidence="4" id="KW-1185">Reference proteome</keyword>
<dbReference type="AlphaFoldDB" id="A0AA41YUK4"/>
<name>A0AA41YUK4_9PROT</name>
<dbReference type="InterPro" id="IPR015424">
    <property type="entry name" value="PyrdxlP-dep_Trfase"/>
</dbReference>
<sequence length="392" mass="41740">MEETQAATPLLGAAIRHEWALDWNYLTVNHGSFGATPKVVLAAQDEWRRQLEAQPSRFMRRILPDALRDAAARLGRFVGAEGTDLAFVENATVGCNAVLRSLRLAPGDEIVVLTHVYGAVRNTVRYVTERAGARMVEVAIPFPRPDSDAIVANLASALTSCTRIAVLDHITSSSALVLPIARMIEACHAAGVPTLVDGAHGPGQVTLDVTALGVDWYVGNCHKWLMAPKGCAFLYARPDRREDLHPVTISHGYGKGFLAEFDWTGTWDPSAYLAVTAAIDFHHRLGGAALRARNAALAAEGAALVAGRLGTETGSGNELAGAMGLVRLPLTGAATAERALALRGHMLDANTDVPLHVQEGAVWLRLSAQAYNEVGDYEKLAGIVADVLATHG</sequence>
<evidence type="ECO:0000259" key="2">
    <source>
        <dbReference type="Pfam" id="PF00266"/>
    </source>
</evidence>
<gene>
    <name evidence="3" type="ORF">OL599_20015</name>
</gene>
<dbReference type="RefSeq" id="WP_264715696.1">
    <property type="nucleotide sequence ID" value="NZ_JAPDNT010000025.1"/>
</dbReference>
<dbReference type="Gene3D" id="3.90.1150.10">
    <property type="entry name" value="Aspartate Aminotransferase, domain 1"/>
    <property type="match status" value="1"/>
</dbReference>
<evidence type="ECO:0000313" key="4">
    <source>
        <dbReference type="Proteomes" id="UP001165679"/>
    </source>
</evidence>
<reference evidence="3" key="1">
    <citation type="submission" date="2022-09" db="EMBL/GenBank/DDBJ databases">
        <title>Rhodovastum sp. nov. RN2-1 isolated from soil in Seongnam, South Korea.</title>
        <authorList>
            <person name="Le N.T."/>
        </authorList>
    </citation>
    <scope>NUCLEOTIDE SEQUENCE</scope>
    <source>
        <strain evidence="3">RN2-1</strain>
    </source>
</reference>
<reference evidence="3" key="2">
    <citation type="submission" date="2022-10" db="EMBL/GenBank/DDBJ databases">
        <authorList>
            <person name="Trinh H.N."/>
        </authorList>
    </citation>
    <scope>NUCLEOTIDE SEQUENCE</scope>
    <source>
        <strain evidence="3">RN2-1</strain>
    </source>
</reference>
<evidence type="ECO:0000256" key="1">
    <source>
        <dbReference type="ARBA" id="ARBA00022898"/>
    </source>
</evidence>
<dbReference type="Proteomes" id="UP001165679">
    <property type="component" value="Unassembled WGS sequence"/>
</dbReference>
<dbReference type="InterPro" id="IPR015422">
    <property type="entry name" value="PyrdxlP-dep_Trfase_small"/>
</dbReference>
<dbReference type="EMBL" id="JAPDNT010000025">
    <property type="protein sequence ID" value="MCW3476858.1"/>
    <property type="molecule type" value="Genomic_DNA"/>
</dbReference>
<dbReference type="Gene3D" id="3.40.640.10">
    <property type="entry name" value="Type I PLP-dependent aspartate aminotransferase-like (Major domain)"/>
    <property type="match status" value="1"/>
</dbReference>
<dbReference type="GO" id="GO:0008483">
    <property type="term" value="F:transaminase activity"/>
    <property type="evidence" value="ECO:0007669"/>
    <property type="project" value="UniProtKB-KW"/>
</dbReference>
<dbReference type="SUPFAM" id="SSF53383">
    <property type="entry name" value="PLP-dependent transferases"/>
    <property type="match status" value="1"/>
</dbReference>
<dbReference type="Pfam" id="PF00266">
    <property type="entry name" value="Aminotran_5"/>
    <property type="match status" value="1"/>
</dbReference>
<accession>A0AA41YUK4</accession>
<feature type="domain" description="Aminotransferase class V" evidence="2">
    <location>
        <begin position="36"/>
        <end position="305"/>
    </location>
</feature>
<protein>
    <submittedName>
        <fullName evidence="3">Aminotransferase class V-fold PLP-dependent enzyme</fullName>
    </submittedName>
</protein>
<keyword evidence="1" id="KW-0663">Pyridoxal phosphate</keyword>
<dbReference type="InterPro" id="IPR015421">
    <property type="entry name" value="PyrdxlP-dep_Trfase_major"/>
</dbReference>
<dbReference type="InterPro" id="IPR000192">
    <property type="entry name" value="Aminotrans_V_dom"/>
</dbReference>
<comment type="caution">
    <text evidence="3">The sequence shown here is derived from an EMBL/GenBank/DDBJ whole genome shotgun (WGS) entry which is preliminary data.</text>
</comment>
<proteinExistence type="predicted"/>
<keyword evidence="3" id="KW-0032">Aminotransferase</keyword>
<evidence type="ECO:0000313" key="3">
    <source>
        <dbReference type="EMBL" id="MCW3476858.1"/>
    </source>
</evidence>
<keyword evidence="3" id="KW-0808">Transferase</keyword>
<dbReference type="PANTHER" id="PTHR43092:SF2">
    <property type="entry name" value="HERCYNYLCYSTEINE SULFOXIDE LYASE"/>
    <property type="match status" value="1"/>
</dbReference>
<dbReference type="PANTHER" id="PTHR43092">
    <property type="entry name" value="L-CYSTEINE DESULFHYDRASE"/>
    <property type="match status" value="1"/>
</dbReference>
<organism evidence="3 4">
    <name type="scientific">Limobrevibacterium gyesilva</name>
    <dbReference type="NCBI Taxonomy" id="2991712"/>
    <lineage>
        <taxon>Bacteria</taxon>
        <taxon>Pseudomonadati</taxon>
        <taxon>Pseudomonadota</taxon>
        <taxon>Alphaproteobacteria</taxon>
        <taxon>Acetobacterales</taxon>
        <taxon>Acetobacteraceae</taxon>
        <taxon>Limobrevibacterium</taxon>
    </lineage>
</organism>